<feature type="chain" id="PRO_5046097230" description="Chaperone protein skp" evidence="4">
    <location>
        <begin position="24"/>
        <end position="169"/>
    </location>
</feature>
<feature type="signal peptide" evidence="4">
    <location>
        <begin position="1"/>
        <end position="23"/>
    </location>
</feature>
<proteinExistence type="inferred from homology"/>
<dbReference type="SMART" id="SM00935">
    <property type="entry name" value="OmpH"/>
    <property type="match status" value="1"/>
</dbReference>
<comment type="caution">
    <text evidence="5">The sequence shown here is derived from an EMBL/GenBank/DDBJ whole genome shotgun (WGS) entry which is preliminary data.</text>
</comment>
<evidence type="ECO:0000313" key="5">
    <source>
        <dbReference type="EMBL" id="CAH0540975.1"/>
    </source>
</evidence>
<keyword evidence="2" id="KW-0574">Periplasm</keyword>
<dbReference type="RefSeq" id="WP_237362762.1">
    <property type="nucleotide sequence ID" value="NZ_CAKLDM010000002.1"/>
</dbReference>
<protein>
    <recommendedName>
        <fullName evidence="2">Chaperone protein skp</fullName>
    </recommendedName>
</protein>
<keyword evidence="2" id="KW-0143">Chaperone</keyword>
<dbReference type="InterPro" id="IPR005632">
    <property type="entry name" value="Chaperone_Skp"/>
</dbReference>
<evidence type="ECO:0000256" key="3">
    <source>
        <dbReference type="SAM" id="Coils"/>
    </source>
</evidence>
<dbReference type="PANTHER" id="PTHR35089:SF1">
    <property type="entry name" value="CHAPERONE PROTEIN SKP"/>
    <property type="match status" value="1"/>
</dbReference>
<keyword evidence="3" id="KW-0175">Coiled coil</keyword>
<keyword evidence="1 4" id="KW-0732">Signal</keyword>
<evidence type="ECO:0000313" key="6">
    <source>
        <dbReference type="Proteomes" id="UP000838748"/>
    </source>
</evidence>
<dbReference type="EMBL" id="CAKLDM010000002">
    <property type="protein sequence ID" value="CAH0540975.1"/>
    <property type="molecule type" value="Genomic_DNA"/>
</dbReference>
<dbReference type="PANTHER" id="PTHR35089">
    <property type="entry name" value="CHAPERONE PROTEIN SKP"/>
    <property type="match status" value="1"/>
</dbReference>
<evidence type="ECO:0000256" key="2">
    <source>
        <dbReference type="PIRNR" id="PIRNR002094"/>
    </source>
</evidence>
<feature type="coiled-coil region" evidence="3">
    <location>
        <begin position="49"/>
        <end position="80"/>
    </location>
</feature>
<gene>
    <name evidence="5" type="primary">skp</name>
    <name evidence="5" type="ORF">VMF7928_03278</name>
</gene>
<organism evidence="5 6">
    <name type="scientific">Vibrio marisflavi CECT 7928</name>
    <dbReference type="NCBI Taxonomy" id="634439"/>
    <lineage>
        <taxon>Bacteria</taxon>
        <taxon>Pseudomonadati</taxon>
        <taxon>Pseudomonadota</taxon>
        <taxon>Gammaproteobacteria</taxon>
        <taxon>Vibrionales</taxon>
        <taxon>Vibrionaceae</taxon>
        <taxon>Vibrio</taxon>
    </lineage>
</organism>
<comment type="function">
    <text evidence="2">Molecular chaperone that interacts specifically with outer membrane proteins, thus maintaining the solubility of early folding intermediates during passage through the periplasm.</text>
</comment>
<dbReference type="Proteomes" id="UP000838748">
    <property type="component" value="Unassembled WGS sequence"/>
</dbReference>
<comment type="similarity">
    <text evidence="2">Belongs to the skp family.</text>
</comment>
<dbReference type="InterPro" id="IPR024930">
    <property type="entry name" value="Skp_dom_sf"/>
</dbReference>
<dbReference type="Pfam" id="PF03938">
    <property type="entry name" value="OmpH"/>
    <property type="match status" value="1"/>
</dbReference>
<evidence type="ECO:0000256" key="4">
    <source>
        <dbReference type="SAM" id="SignalP"/>
    </source>
</evidence>
<sequence>MKKLLKAAGISLLLLTSSFFANAAQAAQKIAYVNTAQVFQALPQREVVAKQMQQEFKDKAAELQSIKAQAQEKIQKLQRDGSIMSQSDVEKLRIEISQLESTYKIKGQALEQESQRKEAQERQKLLTTIQAAVEKVAKKDGYDMVVDIQALRYASPTYDITQQVIKALK</sequence>
<dbReference type="PIRSF" id="PIRSF002094">
    <property type="entry name" value="OMP26_Skp"/>
    <property type="match status" value="1"/>
</dbReference>
<reference evidence="5" key="1">
    <citation type="submission" date="2021-11" db="EMBL/GenBank/DDBJ databases">
        <authorList>
            <person name="Rodrigo-Torres L."/>
            <person name="Arahal R. D."/>
            <person name="Lucena T."/>
        </authorList>
    </citation>
    <scope>NUCLEOTIDE SEQUENCE</scope>
    <source>
        <strain evidence="5">CECT 7928</strain>
    </source>
</reference>
<dbReference type="SUPFAM" id="SSF111384">
    <property type="entry name" value="OmpH-like"/>
    <property type="match status" value="1"/>
</dbReference>
<comment type="subunit">
    <text evidence="2">Homotrimer.</text>
</comment>
<dbReference type="Gene3D" id="3.30.910.20">
    <property type="entry name" value="Skp domain"/>
    <property type="match status" value="1"/>
</dbReference>
<accession>A0ABM9A6J6</accession>
<keyword evidence="6" id="KW-1185">Reference proteome</keyword>
<name>A0ABM9A6J6_9VIBR</name>
<evidence type="ECO:0000256" key="1">
    <source>
        <dbReference type="ARBA" id="ARBA00022729"/>
    </source>
</evidence>
<comment type="subcellular location">
    <subcellularLocation>
        <location evidence="2">Periplasm</location>
    </subcellularLocation>
</comment>